<dbReference type="InterPro" id="IPR025315">
    <property type="entry name" value="DUF4220"/>
</dbReference>
<organism evidence="3 4">
    <name type="scientific">Rubus argutus</name>
    <name type="common">Southern blackberry</name>
    <dbReference type="NCBI Taxonomy" id="59490"/>
    <lineage>
        <taxon>Eukaryota</taxon>
        <taxon>Viridiplantae</taxon>
        <taxon>Streptophyta</taxon>
        <taxon>Embryophyta</taxon>
        <taxon>Tracheophyta</taxon>
        <taxon>Spermatophyta</taxon>
        <taxon>Magnoliopsida</taxon>
        <taxon>eudicotyledons</taxon>
        <taxon>Gunneridae</taxon>
        <taxon>Pentapetalae</taxon>
        <taxon>rosids</taxon>
        <taxon>fabids</taxon>
        <taxon>Rosales</taxon>
        <taxon>Rosaceae</taxon>
        <taxon>Rosoideae</taxon>
        <taxon>Rosoideae incertae sedis</taxon>
        <taxon>Rubus</taxon>
    </lineage>
</organism>
<sequence>MAMQLFPASVRKLWNDWELRVMVVISLFLQSILILIGNRRKHSTSNKVRIVLWLAYLSADSVATVSLGILANNPADNNSAGDSEKPTNFVIAAFWAPFLLLHLGGPDTITAYSLEDNELWLRHLLGLVVQVFVAFYVFLRAWSSRAMNFLAIPMFIVGIIKFGERTWVLMSASSEHFRESMLPHPDPGPNYARYMEDYSSKKAEGYRVEAGVFIEAPIVGDHFSDAQDIDTTQSAALLNKAYTFFKTFKRLCADLILSFHDIVNSQSFFQNRNAKQAFQVIELELGFIEAHIDTYMQVDVIITYILLVGAIFLEIYALVILISSDWTKLWLLSKHKNRVVDLLHRAVSSIAIVKSKMWSNTLAQYNLINFCLKQKPPKCILIQKVLFIDRLLEKYRYQDLLKDVSDEYLKKLIFEQLKEKSKNASNFEACKQLCA</sequence>
<keyword evidence="1" id="KW-0472">Membrane</keyword>
<feature type="domain" description="DUF4220" evidence="2">
    <location>
        <begin position="53"/>
        <end position="289"/>
    </location>
</feature>
<feature type="transmembrane region" description="Helical" evidence="1">
    <location>
        <begin position="120"/>
        <end position="139"/>
    </location>
</feature>
<evidence type="ECO:0000313" key="4">
    <source>
        <dbReference type="Proteomes" id="UP001457282"/>
    </source>
</evidence>
<feature type="transmembrane region" description="Helical" evidence="1">
    <location>
        <begin position="301"/>
        <end position="322"/>
    </location>
</feature>
<name>A0AAW1WJP6_RUBAR</name>
<dbReference type="Pfam" id="PF13968">
    <property type="entry name" value="DUF4220"/>
    <property type="match status" value="2"/>
</dbReference>
<reference evidence="3 4" key="1">
    <citation type="journal article" date="2023" name="G3 (Bethesda)">
        <title>A chromosome-length genome assembly and annotation of blackberry (Rubus argutus, cv. 'Hillquist').</title>
        <authorList>
            <person name="Bruna T."/>
            <person name="Aryal R."/>
            <person name="Dudchenko O."/>
            <person name="Sargent D.J."/>
            <person name="Mead D."/>
            <person name="Buti M."/>
            <person name="Cavallini A."/>
            <person name="Hytonen T."/>
            <person name="Andres J."/>
            <person name="Pham M."/>
            <person name="Weisz D."/>
            <person name="Mascagni F."/>
            <person name="Usai G."/>
            <person name="Natali L."/>
            <person name="Bassil N."/>
            <person name="Fernandez G.E."/>
            <person name="Lomsadze A."/>
            <person name="Armour M."/>
            <person name="Olukolu B."/>
            <person name="Poorten T."/>
            <person name="Britton C."/>
            <person name="Davik J."/>
            <person name="Ashrafi H."/>
            <person name="Aiden E.L."/>
            <person name="Borodovsky M."/>
            <person name="Worthington M."/>
        </authorList>
    </citation>
    <scope>NUCLEOTIDE SEQUENCE [LARGE SCALE GENOMIC DNA]</scope>
    <source>
        <strain evidence="3">PI 553951</strain>
    </source>
</reference>
<evidence type="ECO:0000313" key="3">
    <source>
        <dbReference type="EMBL" id="KAK9923744.1"/>
    </source>
</evidence>
<feature type="transmembrane region" description="Helical" evidence="1">
    <location>
        <begin position="20"/>
        <end position="38"/>
    </location>
</feature>
<keyword evidence="1" id="KW-0812">Transmembrane</keyword>
<dbReference type="EMBL" id="JBEDUW010000006">
    <property type="protein sequence ID" value="KAK9923744.1"/>
    <property type="molecule type" value="Genomic_DNA"/>
</dbReference>
<protein>
    <recommendedName>
        <fullName evidence="2">DUF4220 domain-containing protein</fullName>
    </recommendedName>
</protein>
<evidence type="ECO:0000256" key="1">
    <source>
        <dbReference type="SAM" id="Phobius"/>
    </source>
</evidence>
<gene>
    <name evidence="3" type="ORF">M0R45_032145</name>
</gene>
<comment type="caution">
    <text evidence="3">The sequence shown here is derived from an EMBL/GenBank/DDBJ whole genome shotgun (WGS) entry which is preliminary data.</text>
</comment>
<feature type="transmembrane region" description="Helical" evidence="1">
    <location>
        <begin position="146"/>
        <end position="163"/>
    </location>
</feature>
<evidence type="ECO:0000259" key="2">
    <source>
        <dbReference type="Pfam" id="PF13968"/>
    </source>
</evidence>
<accession>A0AAW1WJP6</accession>
<dbReference type="Proteomes" id="UP001457282">
    <property type="component" value="Unassembled WGS sequence"/>
</dbReference>
<dbReference type="PANTHER" id="PTHR31325">
    <property type="entry name" value="OS01G0798800 PROTEIN-RELATED"/>
    <property type="match status" value="1"/>
</dbReference>
<proteinExistence type="predicted"/>
<dbReference type="AlphaFoldDB" id="A0AAW1WJP6"/>
<feature type="transmembrane region" description="Helical" evidence="1">
    <location>
        <begin position="50"/>
        <end position="71"/>
    </location>
</feature>
<keyword evidence="4" id="KW-1185">Reference proteome</keyword>
<feature type="domain" description="DUF4220" evidence="2">
    <location>
        <begin position="293"/>
        <end position="369"/>
    </location>
</feature>
<keyword evidence="1" id="KW-1133">Transmembrane helix</keyword>